<feature type="transmembrane region" description="Helical" evidence="7">
    <location>
        <begin position="840"/>
        <end position="863"/>
    </location>
</feature>
<evidence type="ECO:0000259" key="8">
    <source>
        <dbReference type="PROSITE" id="PS51382"/>
    </source>
</evidence>
<evidence type="ECO:0000256" key="3">
    <source>
        <dbReference type="ARBA" id="ARBA00022692"/>
    </source>
</evidence>
<proteinExistence type="predicted"/>
<dbReference type="PROSITE" id="PS51382">
    <property type="entry name" value="SPX"/>
    <property type="match status" value="1"/>
</dbReference>
<keyword evidence="4 7" id="KW-1133">Transmembrane helix</keyword>
<dbReference type="InterPro" id="IPR004331">
    <property type="entry name" value="SPX_dom"/>
</dbReference>
<sequence>MGLTHNLEPSYTNKHCPMKFAHTLILNAVPDWIDQYVDYDRLKKLVYQIERLNVQQVLARRPSLARTAEEGSLEKHDQEALVAAEAAASASRGEPLADYVPNDDDKKFIQECDQQLDKVCKFFAQKEAEVLDEAATLRKQFDSFGIPLQDETLANTLRHDEPGPECKLERLDTLLAGREDLTPPHPTTIGSTTAHSTSTTESEDQQLNLRRHNTISGGLLSRRSSTVGSSSPPPTHPITRSQTVSVDGRTSRFYPNAAANDELTRSPWDWMESAPLRNFRFLQRRDSVRTLDEIANVDEFNRYYNFRARCTDVYILLSEIKSYVQLNHEAFRKILKKWDKITGARLQTTYCKNIIDVAHPFQQGRLDEIEMAMKLIQKMYAAVFTNNDETRAVSELKLHMREKIHFERNTVWKDMVSKERETFDARAVEEQPGYQLPWINFFISKNTIHCIVTLGVSLAFFIPLLCIDTLGHEAASKCLALLVFVALLWAFETLPLFATAYLIPLLVVPMDIVRDNGNSVNAADASKAVFSSMFNGTILVLLGGFAIAAALSKHGITKAFAAVVLSKAGTRPQYVILVNMYLAAFLCMWISNVATPVLCFSLVQPILRTLPPHSSVGPCLILGIALASCIGGLSSPISSPQNIIAIQMLNPNPGWGIWFAAALPLTIICILTTWGMLLLYFRPGKTTPRINAVKSTGYGWPSYSQVWVSVVCLATIALWCSETADQEFWGDNGTIAIIPFVLLFGTRMLNKTDLNNFLWSVVTLAQGGMALGFAVDSSGLLDIIGHRIANGIEDMPVIAILFIFGVLVLVFATFVSHTVSALIILPIVKQVGEQLSPPQPNLLVMVTALTASVAMGLPVSGFPNMNAIMQEDGTGKTYLKMKDFICCGIPASIIAGVITILLGYGIISGIGY</sequence>
<feature type="domain" description="SPX" evidence="8">
    <location>
        <begin position="18"/>
        <end position="352"/>
    </location>
</feature>
<feature type="transmembrane region" description="Helical" evidence="7">
    <location>
        <begin position="655"/>
        <end position="680"/>
    </location>
</feature>
<dbReference type="Pfam" id="PF03105">
    <property type="entry name" value="SPX"/>
    <property type="match status" value="2"/>
</dbReference>
<dbReference type="Pfam" id="PF03600">
    <property type="entry name" value="CitMHS"/>
    <property type="match status" value="1"/>
</dbReference>
<gene>
    <name evidence="9" type="ORF">LCOR_08115.1</name>
</gene>
<name>A0A068S587_9FUNG</name>
<dbReference type="OrthoDB" id="10260443at2759"/>
<feature type="transmembrane region" description="Helical" evidence="7">
    <location>
        <begin position="797"/>
        <end position="828"/>
    </location>
</feature>
<evidence type="ECO:0000256" key="2">
    <source>
        <dbReference type="ARBA" id="ARBA00022448"/>
    </source>
</evidence>
<feature type="transmembrane region" description="Helical" evidence="7">
    <location>
        <begin position="615"/>
        <end position="634"/>
    </location>
</feature>
<feature type="transmembrane region" description="Helical" evidence="7">
    <location>
        <begin position="574"/>
        <end position="603"/>
    </location>
</feature>
<feature type="transmembrane region" description="Helical" evidence="7">
    <location>
        <begin position="479"/>
        <end position="508"/>
    </location>
</feature>
<dbReference type="CDD" id="cd01115">
    <property type="entry name" value="SLC13_permease"/>
    <property type="match status" value="1"/>
</dbReference>
<evidence type="ECO:0000313" key="10">
    <source>
        <dbReference type="Proteomes" id="UP000027586"/>
    </source>
</evidence>
<evidence type="ECO:0000313" key="9">
    <source>
        <dbReference type="EMBL" id="CDH57135.1"/>
    </source>
</evidence>
<feature type="transmembrane region" description="Helical" evidence="7">
    <location>
        <begin position="446"/>
        <end position="467"/>
    </location>
</feature>
<feature type="transmembrane region" description="Helical" evidence="7">
    <location>
        <begin position="700"/>
        <end position="721"/>
    </location>
</feature>
<evidence type="ECO:0000256" key="6">
    <source>
        <dbReference type="SAM" id="MobiDB-lite"/>
    </source>
</evidence>
<dbReference type="EMBL" id="CBTN010000044">
    <property type="protein sequence ID" value="CDH57135.1"/>
    <property type="molecule type" value="Genomic_DNA"/>
</dbReference>
<organism evidence="9 10">
    <name type="scientific">Lichtheimia corymbifera JMRC:FSU:9682</name>
    <dbReference type="NCBI Taxonomy" id="1263082"/>
    <lineage>
        <taxon>Eukaryota</taxon>
        <taxon>Fungi</taxon>
        <taxon>Fungi incertae sedis</taxon>
        <taxon>Mucoromycota</taxon>
        <taxon>Mucoromycotina</taxon>
        <taxon>Mucoromycetes</taxon>
        <taxon>Mucorales</taxon>
        <taxon>Lichtheimiaceae</taxon>
        <taxon>Lichtheimia</taxon>
    </lineage>
</organism>
<feature type="transmembrane region" description="Helical" evidence="7">
    <location>
        <begin position="528"/>
        <end position="551"/>
    </location>
</feature>
<keyword evidence="5 7" id="KW-0472">Membrane</keyword>
<evidence type="ECO:0000256" key="5">
    <source>
        <dbReference type="ARBA" id="ARBA00023136"/>
    </source>
</evidence>
<comment type="subcellular location">
    <subcellularLocation>
        <location evidence="1">Membrane</location>
        <topology evidence="1">Multi-pass membrane protein</topology>
    </subcellularLocation>
</comment>
<dbReference type="GO" id="GO:0006797">
    <property type="term" value="P:polyphosphate metabolic process"/>
    <property type="evidence" value="ECO:0007669"/>
    <property type="project" value="TreeGrafter"/>
</dbReference>
<accession>A0A068S587</accession>
<dbReference type="GO" id="GO:0006817">
    <property type="term" value="P:phosphate ion transport"/>
    <property type="evidence" value="ECO:0007669"/>
    <property type="project" value="TreeGrafter"/>
</dbReference>
<keyword evidence="10" id="KW-1185">Reference proteome</keyword>
<dbReference type="AlphaFoldDB" id="A0A068S587"/>
<evidence type="ECO:0000256" key="1">
    <source>
        <dbReference type="ARBA" id="ARBA00004141"/>
    </source>
</evidence>
<evidence type="ECO:0000256" key="7">
    <source>
        <dbReference type="SAM" id="Phobius"/>
    </source>
</evidence>
<feature type="compositionally biased region" description="Low complexity" evidence="6">
    <location>
        <begin position="216"/>
        <end position="230"/>
    </location>
</feature>
<dbReference type="Proteomes" id="UP000027586">
    <property type="component" value="Unassembled WGS sequence"/>
</dbReference>
<dbReference type="PANTHER" id="PTHR10283">
    <property type="entry name" value="SOLUTE CARRIER FAMILY 13 MEMBER"/>
    <property type="match status" value="1"/>
</dbReference>
<evidence type="ECO:0000256" key="4">
    <source>
        <dbReference type="ARBA" id="ARBA00022989"/>
    </source>
</evidence>
<keyword evidence="3 7" id="KW-0812">Transmembrane</keyword>
<comment type="caution">
    <text evidence="9">The sequence shown here is derived from an EMBL/GenBank/DDBJ whole genome shotgun (WGS) entry which is preliminary data.</text>
</comment>
<dbReference type="STRING" id="1263082.A0A068S587"/>
<dbReference type="GO" id="GO:0005315">
    <property type="term" value="F:phosphate transmembrane transporter activity"/>
    <property type="evidence" value="ECO:0007669"/>
    <property type="project" value="TreeGrafter"/>
</dbReference>
<dbReference type="PANTHER" id="PTHR10283:SF92">
    <property type="entry name" value="LOW-AFFINITY PHOSPHATE TRANSPORTER PHO91"/>
    <property type="match status" value="1"/>
</dbReference>
<feature type="transmembrane region" description="Helical" evidence="7">
    <location>
        <begin position="757"/>
        <end position="776"/>
    </location>
</feature>
<dbReference type="GO" id="GO:0005886">
    <property type="term" value="C:plasma membrane"/>
    <property type="evidence" value="ECO:0007669"/>
    <property type="project" value="TreeGrafter"/>
</dbReference>
<keyword evidence="2" id="KW-0813">Transport</keyword>
<feature type="compositionally biased region" description="Low complexity" evidence="6">
    <location>
        <begin position="187"/>
        <end position="200"/>
    </location>
</feature>
<feature type="transmembrane region" description="Helical" evidence="7">
    <location>
        <begin position="728"/>
        <end position="745"/>
    </location>
</feature>
<dbReference type="InterPro" id="IPR004680">
    <property type="entry name" value="Cit_transptr-like_dom"/>
</dbReference>
<protein>
    <submittedName>
        <fullName evidence="9">Plasma membrane phosphate transporter pho87</fullName>
    </submittedName>
</protein>
<reference evidence="9" key="1">
    <citation type="submission" date="2013-08" db="EMBL/GenBank/DDBJ databases">
        <title>Gene expansion shapes genome architecture in the human pathogen Lichtheimia corymbifera: an evolutionary genomics analysis in the ancient terrestrial Mucorales (Mucoromycotina).</title>
        <authorList>
            <person name="Schwartze V.U."/>
            <person name="Winter S."/>
            <person name="Shelest E."/>
            <person name="Marcet-Houben M."/>
            <person name="Horn F."/>
            <person name="Wehner S."/>
            <person name="Hoffmann K."/>
            <person name="Riege K."/>
            <person name="Sammeth M."/>
            <person name="Nowrousian M."/>
            <person name="Valiante V."/>
            <person name="Linde J."/>
            <person name="Jacobsen I.D."/>
            <person name="Marz M."/>
            <person name="Brakhage A.A."/>
            <person name="Gabaldon T."/>
            <person name="Bocker S."/>
            <person name="Voigt K."/>
        </authorList>
    </citation>
    <scope>NUCLEOTIDE SEQUENCE [LARGE SCALE GENOMIC DNA]</scope>
    <source>
        <strain evidence="9">FSU 9682</strain>
    </source>
</reference>
<feature type="region of interest" description="Disordered" evidence="6">
    <location>
        <begin position="178"/>
        <end position="246"/>
    </location>
</feature>
<feature type="transmembrane region" description="Helical" evidence="7">
    <location>
        <begin position="884"/>
        <end position="907"/>
    </location>
</feature>
<dbReference type="VEuPathDB" id="FungiDB:LCOR_08115.1"/>